<organism evidence="2">
    <name type="scientific">viral metagenome</name>
    <dbReference type="NCBI Taxonomy" id="1070528"/>
    <lineage>
        <taxon>unclassified sequences</taxon>
        <taxon>metagenomes</taxon>
        <taxon>organismal metagenomes</taxon>
    </lineage>
</organism>
<protein>
    <recommendedName>
        <fullName evidence="1">Putative zinc-ribbon domain-containing protein</fullName>
    </recommendedName>
</protein>
<reference evidence="2" key="1">
    <citation type="submission" date="2020-03" db="EMBL/GenBank/DDBJ databases">
        <title>The deep terrestrial virosphere.</title>
        <authorList>
            <person name="Holmfeldt K."/>
            <person name="Nilsson E."/>
            <person name="Simone D."/>
            <person name="Lopez-Fernandez M."/>
            <person name="Wu X."/>
            <person name="de Brujin I."/>
            <person name="Lundin D."/>
            <person name="Andersson A."/>
            <person name="Bertilsson S."/>
            <person name="Dopson M."/>
        </authorList>
    </citation>
    <scope>NUCLEOTIDE SEQUENCE</scope>
    <source>
        <strain evidence="2">TM448A06145</strain>
    </source>
</reference>
<dbReference type="Pfam" id="PF13248">
    <property type="entry name" value="Zn_ribbon_3"/>
    <property type="match status" value="1"/>
</dbReference>
<evidence type="ECO:0000259" key="1">
    <source>
        <dbReference type="Pfam" id="PF13248"/>
    </source>
</evidence>
<dbReference type="InterPro" id="IPR059113">
    <property type="entry name" value="Znf_ribbon"/>
</dbReference>
<dbReference type="EMBL" id="MT144549">
    <property type="protein sequence ID" value="QJA54904.1"/>
    <property type="molecule type" value="Genomic_DNA"/>
</dbReference>
<proteinExistence type="predicted"/>
<name>A0A6H2A517_9ZZZZ</name>
<sequence>MSMKKAERKAWARERWITEKMRNNSAFIRCPNCNAYVRRDAQICWKCGYKLCEI</sequence>
<feature type="domain" description="Putative zinc-ribbon" evidence="1">
    <location>
        <begin position="27"/>
        <end position="51"/>
    </location>
</feature>
<gene>
    <name evidence="2" type="ORF">TM448A06145_0001</name>
</gene>
<accession>A0A6H2A517</accession>
<dbReference type="AlphaFoldDB" id="A0A6H2A517"/>
<evidence type="ECO:0000313" key="2">
    <source>
        <dbReference type="EMBL" id="QJA54904.1"/>
    </source>
</evidence>